<sequence length="668" mass="78034">MSNILKIKVDERHLKFEAVWHDLEPGYYLIRGIFKSDKALCEGKIVIKSSEKELCLILPIPRSGRINHIVNAGSSKIESLSIQIPITKNTVIHEKISIRKLNSLERFVHFYRRILGTYFSKSPATKELRKVVKTSLLRVLLNPEKAYYRISELRHRRICGVKSYEDWLKAYREEELLFWKKKRRLPKSPSILLVVIQNETEQLKKRTIESIKNQICQPERVVFCTSENIEKILKKVKEDYVIFLEEGDFLSPSAIRTFKYFAFYKDYPDIIYADNDYFDENGNPKDPQFKPDWSPEYFFEYDYIQSPVAFKTEILTDVKEFSSNYEIILQALKKKNLKIKHIPALLLTKTKTIEDRYVQKFNKLKEYFGKEAEVLSSKGSNTFRILYKISEYPKVSIVIPTKNKPELITNCIRSVLEKTIYPDFEIVIVDNGSTDKKVTDFYSELKKKERIKIFSYDIPFNFSALVNFGVSKAEGDVVCLLNNDVEVVSGNWLDEMVRHATRKEVGVVGAKLLYPDGTVQHGGVIMGIWNGTDQAFKGEREGNGYAYRLCTVQNYLAVTGACMMFRKNVFHEVGGFDEEFSVDFNDVDFCIKVYEKGYKVIWTPYAVLIHYESQSKAKVKDKKTAEKEIRLLKKRWKKYIERDPFYNPNLTIYNTNFDLSYLPQFFAS</sequence>
<reference evidence="2" key="1">
    <citation type="journal article" date="2020" name="mSystems">
        <title>Genome- and Community-Level Interaction Insights into Carbon Utilization and Element Cycling Functions of Hydrothermarchaeota in Hydrothermal Sediment.</title>
        <authorList>
            <person name="Zhou Z."/>
            <person name="Liu Y."/>
            <person name="Xu W."/>
            <person name="Pan J."/>
            <person name="Luo Z.H."/>
            <person name="Li M."/>
        </authorList>
    </citation>
    <scope>NUCLEOTIDE SEQUENCE [LARGE SCALE GENOMIC DNA]</scope>
    <source>
        <strain evidence="2">SpSt-106</strain>
    </source>
</reference>
<dbReference type="Gene3D" id="3.90.550.10">
    <property type="entry name" value="Spore Coat Polysaccharide Biosynthesis Protein SpsA, Chain A"/>
    <property type="match status" value="2"/>
</dbReference>
<dbReference type="PANTHER" id="PTHR43179">
    <property type="entry name" value="RHAMNOSYLTRANSFERASE WBBL"/>
    <property type="match status" value="1"/>
</dbReference>
<accession>A0A7V6CDN9</accession>
<dbReference type="Pfam" id="PF00535">
    <property type="entry name" value="Glycos_transf_2"/>
    <property type="match status" value="1"/>
</dbReference>
<dbReference type="SUPFAM" id="SSF53448">
    <property type="entry name" value="Nucleotide-diphospho-sugar transferases"/>
    <property type="match status" value="2"/>
</dbReference>
<dbReference type="PANTHER" id="PTHR43179:SF7">
    <property type="entry name" value="RHAMNOSYLTRANSFERASE WBBL"/>
    <property type="match status" value="1"/>
</dbReference>
<proteinExistence type="predicted"/>
<organism evidence="2">
    <name type="scientific">Thermodesulfobacterium geofontis</name>
    <dbReference type="NCBI Taxonomy" id="1295609"/>
    <lineage>
        <taxon>Bacteria</taxon>
        <taxon>Pseudomonadati</taxon>
        <taxon>Thermodesulfobacteriota</taxon>
        <taxon>Thermodesulfobacteria</taxon>
        <taxon>Thermodesulfobacteriales</taxon>
        <taxon>Thermodesulfobacteriaceae</taxon>
        <taxon>Thermodesulfobacterium</taxon>
    </lineage>
</organism>
<dbReference type="InterPro" id="IPR029044">
    <property type="entry name" value="Nucleotide-diphossugar_trans"/>
</dbReference>
<evidence type="ECO:0000259" key="1">
    <source>
        <dbReference type="Pfam" id="PF00535"/>
    </source>
</evidence>
<dbReference type="EMBL" id="DRWR01000068">
    <property type="protein sequence ID" value="HHQ15915.1"/>
    <property type="molecule type" value="Genomic_DNA"/>
</dbReference>
<name>A0A7V6CDN9_9BACT</name>
<comment type="caution">
    <text evidence="2">The sequence shown here is derived from an EMBL/GenBank/DDBJ whole genome shotgun (WGS) entry which is preliminary data.</text>
</comment>
<dbReference type="GO" id="GO:0016740">
    <property type="term" value="F:transferase activity"/>
    <property type="evidence" value="ECO:0007669"/>
    <property type="project" value="UniProtKB-KW"/>
</dbReference>
<gene>
    <name evidence="2" type="ORF">ENM15_03750</name>
</gene>
<evidence type="ECO:0000313" key="2">
    <source>
        <dbReference type="EMBL" id="HHQ15915.1"/>
    </source>
</evidence>
<feature type="domain" description="Glycosyltransferase 2-like" evidence="1">
    <location>
        <begin position="396"/>
        <end position="573"/>
    </location>
</feature>
<dbReference type="InterPro" id="IPR001173">
    <property type="entry name" value="Glyco_trans_2-like"/>
</dbReference>
<dbReference type="CDD" id="cd04186">
    <property type="entry name" value="GT_2_like_c"/>
    <property type="match status" value="1"/>
</dbReference>
<keyword evidence="2" id="KW-0808">Transferase</keyword>
<dbReference type="AlphaFoldDB" id="A0A7V6CDN9"/>
<protein>
    <submittedName>
        <fullName evidence="2">Glycosyltransferase</fullName>
    </submittedName>
</protein>